<sequence length="260" mass="30362">MSERIYENDLRLPALYLISMRNGNINTSELSNMLRDILKPSGDDLEILANRSDDYFSQIVRNLTASKRPFVKNGFIARDSKSGSPLFITEKGHLYLREHRLELKYLLTNDFEYNDIKDNLKKIEKGERKVETFDENIIISEGMKRVTEVAMYERSKKLRDYAIQYFTVDNRISCNCCTFNFSDFYGSELGAGFIEIHHTKPIFTYADEDIKNTLEVAVKNLTPVCSNCHRMIHRNWSKPLEIQHLIDNVNKFGVFSRFSK</sequence>
<dbReference type="EMBL" id="PQNY01000029">
    <property type="protein sequence ID" value="POS00702.1"/>
    <property type="molecule type" value="Genomic_DNA"/>
</dbReference>
<dbReference type="Proteomes" id="UP000237056">
    <property type="component" value="Unassembled WGS sequence"/>
</dbReference>
<organism evidence="1 2">
    <name type="scientific">Flavobacterium croceum DSM 17960</name>
    <dbReference type="NCBI Taxonomy" id="1121886"/>
    <lineage>
        <taxon>Bacteria</taxon>
        <taxon>Pseudomonadati</taxon>
        <taxon>Bacteroidota</taxon>
        <taxon>Flavobacteriia</taxon>
        <taxon>Flavobacteriales</taxon>
        <taxon>Flavobacteriaceae</taxon>
        <taxon>Flavobacterium</taxon>
    </lineage>
</organism>
<keyword evidence="1" id="KW-0378">Hydrolase</keyword>
<dbReference type="CDD" id="cd00085">
    <property type="entry name" value="HNHc"/>
    <property type="match status" value="1"/>
</dbReference>
<proteinExistence type="predicted"/>
<accession>A0A2S4N4N5</accession>
<keyword evidence="1" id="KW-0540">Nuclease</keyword>
<dbReference type="OrthoDB" id="9779761at2"/>
<gene>
    <name evidence="1" type="ORF">Q361_1297</name>
</gene>
<evidence type="ECO:0000313" key="1">
    <source>
        <dbReference type="EMBL" id="POS00702.1"/>
    </source>
</evidence>
<comment type="caution">
    <text evidence="1">The sequence shown here is derived from an EMBL/GenBank/DDBJ whole genome shotgun (WGS) entry which is preliminary data.</text>
</comment>
<dbReference type="InterPro" id="IPR003615">
    <property type="entry name" value="HNH_nuc"/>
</dbReference>
<keyword evidence="1" id="KW-0255">Endonuclease</keyword>
<keyword evidence="2" id="KW-1185">Reference proteome</keyword>
<name>A0A2S4N4N5_9FLAO</name>
<dbReference type="GO" id="GO:0004519">
    <property type="term" value="F:endonuclease activity"/>
    <property type="evidence" value="ECO:0007669"/>
    <property type="project" value="UniProtKB-KW"/>
</dbReference>
<evidence type="ECO:0000313" key="2">
    <source>
        <dbReference type="Proteomes" id="UP000237056"/>
    </source>
</evidence>
<reference evidence="1 2" key="1">
    <citation type="submission" date="2018-01" db="EMBL/GenBank/DDBJ databases">
        <title>Genomic Encyclopedia of Type Strains, Phase I: the one thousand microbial genomes (KMG-I) project.</title>
        <authorList>
            <person name="Goeker M."/>
        </authorList>
    </citation>
    <scope>NUCLEOTIDE SEQUENCE [LARGE SCALE GENOMIC DNA]</scope>
    <source>
        <strain evidence="1 2">DSM 17960</strain>
    </source>
</reference>
<dbReference type="RefSeq" id="WP_103727089.1">
    <property type="nucleotide sequence ID" value="NZ_PQNY01000029.1"/>
</dbReference>
<protein>
    <submittedName>
        <fullName evidence="1">HNH endonuclease</fullName>
    </submittedName>
</protein>
<dbReference type="AlphaFoldDB" id="A0A2S4N4N5"/>